<dbReference type="SUPFAM" id="SSF55347">
    <property type="entry name" value="Glyceraldehyde-3-phosphate dehydrogenase-like, C-terminal domain"/>
    <property type="match status" value="1"/>
</dbReference>
<dbReference type="OrthoDB" id="9793050at2"/>
<dbReference type="Proteomes" id="UP000247811">
    <property type="component" value="Unassembled WGS sequence"/>
</dbReference>
<dbReference type="PANTHER" id="PTHR42840">
    <property type="entry name" value="NAD(P)-BINDING ROSSMANN-FOLD SUPERFAMILY PROTEIN-RELATED"/>
    <property type="match status" value="1"/>
</dbReference>
<evidence type="ECO:0000313" key="5">
    <source>
        <dbReference type="EMBL" id="PXW95170.1"/>
    </source>
</evidence>
<dbReference type="InterPro" id="IPR036291">
    <property type="entry name" value="NAD(P)-bd_dom_sf"/>
</dbReference>
<comment type="similarity">
    <text evidence="1">Belongs to the Gfo/Idh/MocA family.</text>
</comment>
<accession>A0A318H9P7</accession>
<dbReference type="EMBL" id="QJJS01000010">
    <property type="protein sequence ID" value="PXW95170.1"/>
    <property type="molecule type" value="Genomic_DNA"/>
</dbReference>
<dbReference type="Gene3D" id="3.40.50.720">
    <property type="entry name" value="NAD(P)-binding Rossmann-like Domain"/>
    <property type="match status" value="1"/>
</dbReference>
<evidence type="ECO:0000259" key="4">
    <source>
        <dbReference type="Pfam" id="PF22725"/>
    </source>
</evidence>
<dbReference type="Gene3D" id="3.30.360.10">
    <property type="entry name" value="Dihydrodipicolinate Reductase, domain 2"/>
    <property type="match status" value="1"/>
</dbReference>
<protein>
    <submittedName>
        <fullName evidence="5">Myo-inositol 2-dehydrogenase</fullName>
    </submittedName>
</protein>
<evidence type="ECO:0000259" key="3">
    <source>
        <dbReference type="Pfam" id="PF01408"/>
    </source>
</evidence>
<dbReference type="RefSeq" id="WP_110401045.1">
    <property type="nucleotide sequence ID" value="NZ_QJJS01000010.1"/>
</dbReference>
<evidence type="ECO:0000313" key="6">
    <source>
        <dbReference type="Proteomes" id="UP000247811"/>
    </source>
</evidence>
<feature type="domain" description="Gfo/Idh/MocA-like oxidoreductase N-terminal" evidence="3">
    <location>
        <begin position="8"/>
        <end position="128"/>
    </location>
</feature>
<dbReference type="GO" id="GO:0005737">
    <property type="term" value="C:cytoplasm"/>
    <property type="evidence" value="ECO:0007669"/>
    <property type="project" value="TreeGrafter"/>
</dbReference>
<evidence type="ECO:0000256" key="1">
    <source>
        <dbReference type="ARBA" id="ARBA00010928"/>
    </source>
</evidence>
<dbReference type="InterPro" id="IPR000683">
    <property type="entry name" value="Gfo/Idh/MocA-like_OxRdtase_N"/>
</dbReference>
<name>A0A318H9P7_9BURK</name>
<reference evidence="5 6" key="1">
    <citation type="submission" date="2018-05" db="EMBL/GenBank/DDBJ databases">
        <title>Genomic Encyclopedia of Type Strains, Phase IV (KMG-IV): sequencing the most valuable type-strain genomes for metagenomic binning, comparative biology and taxonomic classification.</title>
        <authorList>
            <person name="Goeker M."/>
        </authorList>
    </citation>
    <scope>NUCLEOTIDE SEQUENCE [LARGE SCALE GENOMIC DNA]</scope>
    <source>
        <strain evidence="5 6">DSM 566</strain>
    </source>
</reference>
<dbReference type="AlphaFoldDB" id="A0A318H9P7"/>
<dbReference type="Pfam" id="PF01408">
    <property type="entry name" value="GFO_IDH_MocA"/>
    <property type="match status" value="1"/>
</dbReference>
<dbReference type="SUPFAM" id="SSF51735">
    <property type="entry name" value="NAD(P)-binding Rossmann-fold domains"/>
    <property type="match status" value="1"/>
</dbReference>
<sequence>MTLNEHPLNVGIAGLGRLGRRHAACLARQIPDARLMAACNRSAGALDWARQSLGVERLHTDFHALLADPEIDAVVLATPSSDHPAQVRAALEAGKHVFVEKPLSLDPEVCDDLAALARMHPAQVCMVGFERRFDPDLVEAHQAIVAGRLGRPFFVRSQTCDRHDPDGFFVRFAPTSGGIFLDCSVHDIDLARWMLGNPRATRVFASGTIAMHPELAACDDVDNGMAIIEFEGGARAMLYASRTMPHGHETTLEVIGTAGTVQVGYGARSGSTTFRSAQGVVHPVLPDFHARFEKAFQQELATFVAACRGTAVLPMTLDDAAEATRIAMALKRSLATGQSEPVRR</sequence>
<dbReference type="PANTHER" id="PTHR42840:SF3">
    <property type="entry name" value="BINDING ROSSMANN FOLD OXIDOREDUCTASE, PUTATIVE (AFU_ORTHOLOGUE AFUA_2G10240)-RELATED"/>
    <property type="match status" value="1"/>
</dbReference>
<feature type="domain" description="GFO/IDH/MocA-like oxidoreductase" evidence="4">
    <location>
        <begin position="139"/>
        <end position="261"/>
    </location>
</feature>
<keyword evidence="2" id="KW-0560">Oxidoreductase</keyword>
<evidence type="ECO:0000256" key="2">
    <source>
        <dbReference type="ARBA" id="ARBA00023002"/>
    </source>
</evidence>
<dbReference type="GO" id="GO:0000166">
    <property type="term" value="F:nucleotide binding"/>
    <property type="evidence" value="ECO:0007669"/>
    <property type="project" value="InterPro"/>
</dbReference>
<gene>
    <name evidence="5" type="ORF">C7444_11015</name>
</gene>
<organism evidence="5 6">
    <name type="scientific">Sphaerotilus hippei</name>
    <dbReference type="NCBI Taxonomy" id="744406"/>
    <lineage>
        <taxon>Bacteria</taxon>
        <taxon>Pseudomonadati</taxon>
        <taxon>Pseudomonadota</taxon>
        <taxon>Betaproteobacteria</taxon>
        <taxon>Burkholderiales</taxon>
        <taxon>Sphaerotilaceae</taxon>
        <taxon>Sphaerotilus</taxon>
    </lineage>
</organism>
<proteinExistence type="inferred from homology"/>
<dbReference type="Pfam" id="PF22725">
    <property type="entry name" value="GFO_IDH_MocA_C3"/>
    <property type="match status" value="1"/>
</dbReference>
<dbReference type="GO" id="GO:0016491">
    <property type="term" value="F:oxidoreductase activity"/>
    <property type="evidence" value="ECO:0007669"/>
    <property type="project" value="UniProtKB-KW"/>
</dbReference>
<dbReference type="GO" id="GO:0006740">
    <property type="term" value="P:NADPH regeneration"/>
    <property type="evidence" value="ECO:0007669"/>
    <property type="project" value="TreeGrafter"/>
</dbReference>
<dbReference type="InterPro" id="IPR055170">
    <property type="entry name" value="GFO_IDH_MocA-like_dom"/>
</dbReference>
<comment type="caution">
    <text evidence="5">The sequence shown here is derived from an EMBL/GenBank/DDBJ whole genome shotgun (WGS) entry which is preliminary data.</text>
</comment>
<keyword evidence="6" id="KW-1185">Reference proteome</keyword>